<feature type="transmembrane region" description="Helical" evidence="2">
    <location>
        <begin position="212"/>
        <end position="236"/>
    </location>
</feature>
<accession>A0A9W8M9S8</accession>
<feature type="transmembrane region" description="Helical" evidence="2">
    <location>
        <begin position="133"/>
        <end position="155"/>
    </location>
</feature>
<sequence>MSDDEIKARLTVTARAAYANYTMSMVVIGIHLFMMLYGLSVFLETPELLKKGRKRYIAVSFVITTLSALTASLDMADYFQTLFKSTSLGHWQELFDGSSKEWRYLASSAGLGLIIMTGDALLVYRCYIICVEYWWVTILPMITSLSALALFFMSINPGGQDGDRRSYVVAFTLLTVSTSIIVTALITIRLLRARRTLATLLPSADVRIYTGVIAILIESAAPLTIFGTITAVITVARAARAIHESSEGTIACSALFDGLFYSFCTLSPHMIIFRVTTGRSFTRFPSAKNGVVTNPMQFAHRTAESSFLQSTLNREFDRNGGTDNEQGLNDSIGEPTKQTSIIHIAREDRNDSGDVEKVG</sequence>
<feature type="transmembrane region" description="Helical" evidence="2">
    <location>
        <begin position="104"/>
        <end position="124"/>
    </location>
</feature>
<dbReference type="OrthoDB" id="3351617at2759"/>
<keyword evidence="2" id="KW-1133">Transmembrane helix</keyword>
<feature type="non-terminal residue" evidence="3">
    <location>
        <position position="1"/>
    </location>
</feature>
<name>A0A9W8M9S8_9AGAR</name>
<evidence type="ECO:0000313" key="3">
    <source>
        <dbReference type="EMBL" id="KAJ2921997.1"/>
    </source>
</evidence>
<proteinExistence type="predicted"/>
<keyword evidence="2" id="KW-0812">Transmembrane</keyword>
<gene>
    <name evidence="3" type="ORF">H1R20_g15096</name>
</gene>
<organism evidence="3 4">
    <name type="scientific">Candolleomyces eurysporus</name>
    <dbReference type="NCBI Taxonomy" id="2828524"/>
    <lineage>
        <taxon>Eukaryota</taxon>
        <taxon>Fungi</taxon>
        <taxon>Dikarya</taxon>
        <taxon>Basidiomycota</taxon>
        <taxon>Agaricomycotina</taxon>
        <taxon>Agaricomycetes</taxon>
        <taxon>Agaricomycetidae</taxon>
        <taxon>Agaricales</taxon>
        <taxon>Agaricineae</taxon>
        <taxon>Psathyrellaceae</taxon>
        <taxon>Candolleomyces</taxon>
    </lineage>
</organism>
<feature type="transmembrane region" description="Helical" evidence="2">
    <location>
        <begin position="55"/>
        <end position="73"/>
    </location>
</feature>
<dbReference type="Proteomes" id="UP001140091">
    <property type="component" value="Unassembled WGS sequence"/>
</dbReference>
<evidence type="ECO:0000313" key="4">
    <source>
        <dbReference type="Proteomes" id="UP001140091"/>
    </source>
</evidence>
<feature type="transmembrane region" description="Helical" evidence="2">
    <location>
        <begin position="20"/>
        <end position="43"/>
    </location>
</feature>
<keyword evidence="2" id="KW-0472">Membrane</keyword>
<dbReference type="EMBL" id="JANBPK010001524">
    <property type="protein sequence ID" value="KAJ2921997.1"/>
    <property type="molecule type" value="Genomic_DNA"/>
</dbReference>
<reference evidence="3" key="1">
    <citation type="submission" date="2022-06" db="EMBL/GenBank/DDBJ databases">
        <title>Genome Sequence of Candolleomyces eurysporus.</title>
        <authorList>
            <person name="Buettner E."/>
        </authorList>
    </citation>
    <scope>NUCLEOTIDE SEQUENCE</scope>
    <source>
        <strain evidence="3">VTCC 930004</strain>
    </source>
</reference>
<comment type="caution">
    <text evidence="3">The sequence shown here is derived from an EMBL/GenBank/DDBJ whole genome shotgun (WGS) entry which is preliminary data.</text>
</comment>
<evidence type="ECO:0000256" key="1">
    <source>
        <dbReference type="SAM" id="MobiDB-lite"/>
    </source>
</evidence>
<feature type="region of interest" description="Disordered" evidence="1">
    <location>
        <begin position="314"/>
        <end position="337"/>
    </location>
</feature>
<feature type="transmembrane region" description="Helical" evidence="2">
    <location>
        <begin position="167"/>
        <end position="191"/>
    </location>
</feature>
<dbReference type="AlphaFoldDB" id="A0A9W8M9S8"/>
<evidence type="ECO:0000256" key="2">
    <source>
        <dbReference type="SAM" id="Phobius"/>
    </source>
</evidence>
<keyword evidence="4" id="KW-1185">Reference proteome</keyword>
<protein>
    <submittedName>
        <fullName evidence="3">Uncharacterized protein</fullName>
    </submittedName>
</protein>